<evidence type="ECO:0008006" key="8">
    <source>
        <dbReference type="Google" id="ProtNLM"/>
    </source>
</evidence>
<keyword evidence="7" id="KW-1185">Reference proteome</keyword>
<evidence type="ECO:0000256" key="1">
    <source>
        <dbReference type="ARBA" id="ARBA00004141"/>
    </source>
</evidence>
<feature type="transmembrane region" description="Helical" evidence="5">
    <location>
        <begin position="95"/>
        <end position="113"/>
    </location>
</feature>
<evidence type="ECO:0000256" key="2">
    <source>
        <dbReference type="ARBA" id="ARBA00022692"/>
    </source>
</evidence>
<feature type="transmembrane region" description="Helical" evidence="5">
    <location>
        <begin position="57"/>
        <end position="75"/>
    </location>
</feature>
<gene>
    <name evidence="6" type="ORF">IAG03_05360</name>
</gene>
<dbReference type="RefSeq" id="WP_249318820.1">
    <property type="nucleotide sequence ID" value="NZ_JACRSN010000006.1"/>
</dbReference>
<feature type="transmembrane region" description="Helical" evidence="5">
    <location>
        <begin position="324"/>
        <end position="343"/>
    </location>
</feature>
<evidence type="ECO:0000313" key="6">
    <source>
        <dbReference type="EMBL" id="MBC8533439.1"/>
    </source>
</evidence>
<keyword evidence="3 5" id="KW-1133">Transmembrane helix</keyword>
<comment type="subcellular location">
    <subcellularLocation>
        <location evidence="1">Membrane</location>
        <topology evidence="1">Multi-pass membrane protein</topology>
    </subcellularLocation>
</comment>
<protein>
    <recommendedName>
        <fullName evidence="8">Energy-coupling factor transporter transmembrane protein EcfT</fullName>
    </recommendedName>
</protein>
<dbReference type="CDD" id="cd16914">
    <property type="entry name" value="EcfT"/>
    <property type="match status" value="1"/>
</dbReference>
<organism evidence="6 7">
    <name type="scientific">Yeguia hominis</name>
    <dbReference type="NCBI Taxonomy" id="2763662"/>
    <lineage>
        <taxon>Bacteria</taxon>
        <taxon>Bacillati</taxon>
        <taxon>Bacillota</taxon>
        <taxon>Clostridia</taxon>
        <taxon>Eubacteriales</taxon>
        <taxon>Yeguiaceae</taxon>
        <taxon>Yeguia</taxon>
    </lineage>
</organism>
<keyword evidence="4 5" id="KW-0472">Membrane</keyword>
<accession>A0A926D8T3</accession>
<name>A0A926D8T3_9FIRM</name>
<dbReference type="Proteomes" id="UP000651482">
    <property type="component" value="Unassembled WGS sequence"/>
</dbReference>
<evidence type="ECO:0000256" key="3">
    <source>
        <dbReference type="ARBA" id="ARBA00022989"/>
    </source>
</evidence>
<feature type="transmembrane region" description="Helical" evidence="5">
    <location>
        <begin position="12"/>
        <end position="45"/>
    </location>
</feature>
<dbReference type="InterPro" id="IPR003339">
    <property type="entry name" value="ABC/ECF_trnsptr_transmembrane"/>
</dbReference>
<evidence type="ECO:0000256" key="4">
    <source>
        <dbReference type="ARBA" id="ARBA00023136"/>
    </source>
</evidence>
<feature type="transmembrane region" description="Helical" evidence="5">
    <location>
        <begin position="292"/>
        <end position="312"/>
    </location>
</feature>
<feature type="transmembrane region" description="Helical" evidence="5">
    <location>
        <begin position="125"/>
        <end position="147"/>
    </location>
</feature>
<keyword evidence="2 5" id="KW-0812">Transmembrane</keyword>
<dbReference type="AlphaFoldDB" id="A0A926D8T3"/>
<reference evidence="6" key="1">
    <citation type="submission" date="2020-08" db="EMBL/GenBank/DDBJ databases">
        <title>Genome public.</title>
        <authorList>
            <person name="Liu C."/>
            <person name="Sun Q."/>
        </authorList>
    </citation>
    <scope>NUCLEOTIDE SEQUENCE</scope>
    <source>
        <strain evidence="6">NSJ-40</strain>
    </source>
</reference>
<evidence type="ECO:0000313" key="7">
    <source>
        <dbReference type="Proteomes" id="UP000651482"/>
    </source>
</evidence>
<evidence type="ECO:0000256" key="5">
    <source>
        <dbReference type="SAM" id="Phobius"/>
    </source>
</evidence>
<comment type="caution">
    <text evidence="6">The sequence shown here is derived from an EMBL/GenBank/DDBJ whole genome shotgun (WGS) entry which is preliminary data.</text>
</comment>
<sequence length="356" mass="39151">MKRHVFETYHPAVLLLYLVAAAALSMVSMHPVFLGISLICGCAYAAVLKGARKFLRASWFFALFALAVALCNPLFGGSGATLLFYIGSRPVTVEALWYGGCAGMMLLSVLVWFQCWQELMTSDRFYCLFGRILPIAAMTVSMTLRFIPLVARRGAEISFAQKALVGQRGEAEPIAWAEPDPPNAACTAMCAGMPRKRQGVRAAAESGDRGTAAPQDLCKADADVRRGIEEKASKKTQNKLRLKNLTVLVGMTMEDAIETADAMRARGYSGMRRKKGPARTAWQSRPLRAGDWALLVLFGALAAFSAGMMALFRARFYPKMAIPALPVWAAAPYALLLLFPLLIEGRDRLLWRRFRL</sequence>
<dbReference type="EMBL" id="JACRSN010000006">
    <property type="protein sequence ID" value="MBC8533439.1"/>
    <property type="molecule type" value="Genomic_DNA"/>
</dbReference>
<dbReference type="GO" id="GO:0005886">
    <property type="term" value="C:plasma membrane"/>
    <property type="evidence" value="ECO:0007669"/>
    <property type="project" value="UniProtKB-ARBA"/>
</dbReference>
<proteinExistence type="predicted"/>